<dbReference type="VEuPathDB" id="GiardiaDB:QR46_2465"/>
<gene>
    <name evidence="1" type="ORF">QR46_2465</name>
</gene>
<reference evidence="1 2" key="1">
    <citation type="journal article" date="2015" name="Mol. Biochem. Parasitol.">
        <title>Identification of polymorphic genes for use in assemblage B genotyping assays through comparative genomics of multiple assemblage B Giardia duodenalis isolates.</title>
        <authorList>
            <person name="Wielinga C."/>
            <person name="Thompson R.C."/>
            <person name="Monis P."/>
            <person name="Ryan U."/>
        </authorList>
    </citation>
    <scope>NUCLEOTIDE SEQUENCE [LARGE SCALE GENOMIC DNA]</scope>
    <source>
        <strain evidence="1 2">BAH15c1</strain>
    </source>
</reference>
<comment type="caution">
    <text evidence="1">The sequence shown here is derived from an EMBL/GenBank/DDBJ whole genome shotgun (WGS) entry which is preliminary data.</text>
</comment>
<sequence length="198" mass="21786">MEGIADLLYRKETANILLERLASVPLDSVNPGEVISATFFAHLFNEDFNAAQAVFTALKPVDLLSKPGLAAAGVLLLVVLAESATTSWDSTRLLCEATAYVTELHVRRPDHSTFEYLHNSMILFNSGAISLFVDELSKLSEVHPVELTPILPALNECTNSRSKRALSLLHSAQAQIEEPFMRKLTELKRLDASHGKVM</sequence>
<organism evidence="1 2">
    <name type="scientific">Giardia duodenalis assemblage B</name>
    <dbReference type="NCBI Taxonomy" id="1394984"/>
    <lineage>
        <taxon>Eukaryota</taxon>
        <taxon>Metamonada</taxon>
        <taxon>Diplomonadida</taxon>
        <taxon>Hexamitidae</taxon>
        <taxon>Giardiinae</taxon>
        <taxon>Giardia</taxon>
    </lineage>
</organism>
<protein>
    <submittedName>
        <fullName evidence="1">Ankyrin repeat protein</fullName>
    </submittedName>
</protein>
<dbReference type="AlphaFoldDB" id="A0A132NU02"/>
<dbReference type="EMBL" id="JXTI01000065">
    <property type="protein sequence ID" value="KWX13540.1"/>
    <property type="molecule type" value="Genomic_DNA"/>
</dbReference>
<dbReference type="Proteomes" id="UP000070089">
    <property type="component" value="Unassembled WGS sequence"/>
</dbReference>
<accession>A0A132NU02</accession>
<proteinExistence type="predicted"/>
<name>A0A132NU02_GIAIN</name>
<evidence type="ECO:0000313" key="2">
    <source>
        <dbReference type="Proteomes" id="UP000070089"/>
    </source>
</evidence>
<evidence type="ECO:0000313" key="1">
    <source>
        <dbReference type="EMBL" id="KWX13540.1"/>
    </source>
</evidence>
<dbReference type="OrthoDB" id="10254708at2759"/>